<feature type="region of interest" description="Disordered" evidence="1">
    <location>
        <begin position="1"/>
        <end position="61"/>
    </location>
</feature>
<dbReference type="AlphaFoldDB" id="A0A5B7H245"/>
<accession>A0A5B7H245</accession>
<dbReference type="EMBL" id="VSRR010025030">
    <property type="protein sequence ID" value="MPC66621.1"/>
    <property type="molecule type" value="Genomic_DNA"/>
</dbReference>
<evidence type="ECO:0000313" key="3">
    <source>
        <dbReference type="Proteomes" id="UP000324222"/>
    </source>
</evidence>
<comment type="caution">
    <text evidence="2">The sequence shown here is derived from an EMBL/GenBank/DDBJ whole genome shotgun (WGS) entry which is preliminary data.</text>
</comment>
<evidence type="ECO:0000313" key="2">
    <source>
        <dbReference type="EMBL" id="MPC66621.1"/>
    </source>
</evidence>
<proteinExistence type="predicted"/>
<evidence type="ECO:0000256" key="1">
    <source>
        <dbReference type="SAM" id="MobiDB-lite"/>
    </source>
</evidence>
<organism evidence="2 3">
    <name type="scientific">Portunus trituberculatus</name>
    <name type="common">Swimming crab</name>
    <name type="synonym">Neptunus trituberculatus</name>
    <dbReference type="NCBI Taxonomy" id="210409"/>
    <lineage>
        <taxon>Eukaryota</taxon>
        <taxon>Metazoa</taxon>
        <taxon>Ecdysozoa</taxon>
        <taxon>Arthropoda</taxon>
        <taxon>Crustacea</taxon>
        <taxon>Multicrustacea</taxon>
        <taxon>Malacostraca</taxon>
        <taxon>Eumalacostraca</taxon>
        <taxon>Eucarida</taxon>
        <taxon>Decapoda</taxon>
        <taxon>Pleocyemata</taxon>
        <taxon>Brachyura</taxon>
        <taxon>Eubrachyura</taxon>
        <taxon>Portunoidea</taxon>
        <taxon>Portunidae</taxon>
        <taxon>Portuninae</taxon>
        <taxon>Portunus</taxon>
    </lineage>
</organism>
<sequence length="61" mass="7111">MKKLNERRMEEEEGLDLSLSAQRHLPPPTHDLTPVTHVSSPPHHLSLFPQPHSCQRHHHKQ</sequence>
<keyword evidence="3" id="KW-1185">Reference proteome</keyword>
<dbReference type="Proteomes" id="UP000324222">
    <property type="component" value="Unassembled WGS sequence"/>
</dbReference>
<feature type="compositionally biased region" description="Basic and acidic residues" evidence="1">
    <location>
        <begin position="1"/>
        <end position="10"/>
    </location>
</feature>
<gene>
    <name evidence="2" type="ORF">E2C01_060771</name>
</gene>
<protein>
    <submittedName>
        <fullName evidence="2">Uncharacterized protein</fullName>
    </submittedName>
</protein>
<name>A0A5B7H245_PORTR</name>
<reference evidence="2 3" key="1">
    <citation type="submission" date="2019-05" db="EMBL/GenBank/DDBJ databases">
        <title>Another draft genome of Portunus trituberculatus and its Hox gene families provides insights of decapod evolution.</title>
        <authorList>
            <person name="Jeong J.-H."/>
            <person name="Song I."/>
            <person name="Kim S."/>
            <person name="Choi T."/>
            <person name="Kim D."/>
            <person name="Ryu S."/>
            <person name="Kim W."/>
        </authorList>
    </citation>
    <scope>NUCLEOTIDE SEQUENCE [LARGE SCALE GENOMIC DNA]</scope>
    <source>
        <tissue evidence="2">Muscle</tissue>
    </source>
</reference>